<evidence type="ECO:0000256" key="3">
    <source>
        <dbReference type="SAM" id="SignalP"/>
    </source>
</evidence>
<evidence type="ECO:0000259" key="4">
    <source>
        <dbReference type="Pfam" id="PF00685"/>
    </source>
</evidence>
<keyword evidence="2" id="KW-0808">Transferase</keyword>
<dbReference type="Gene3D" id="3.40.50.300">
    <property type="entry name" value="P-loop containing nucleotide triphosphate hydrolases"/>
    <property type="match status" value="1"/>
</dbReference>
<keyword evidence="3" id="KW-0732">Signal</keyword>
<evidence type="ECO:0000256" key="2">
    <source>
        <dbReference type="ARBA" id="ARBA00022679"/>
    </source>
</evidence>
<reference evidence="5" key="1">
    <citation type="submission" date="2020-11" db="EMBL/GenBank/DDBJ databases">
        <authorList>
            <person name="Tran Van P."/>
        </authorList>
    </citation>
    <scope>NUCLEOTIDE SEQUENCE</scope>
</reference>
<proteinExistence type="inferred from homology"/>
<accession>A0A7R9ELH6</accession>
<dbReference type="EMBL" id="OB816066">
    <property type="protein sequence ID" value="CAD7436191.1"/>
    <property type="molecule type" value="Genomic_DNA"/>
</dbReference>
<dbReference type="GO" id="GO:0008146">
    <property type="term" value="F:sulfotransferase activity"/>
    <property type="evidence" value="ECO:0007669"/>
    <property type="project" value="InterPro"/>
</dbReference>
<feature type="signal peptide" evidence="3">
    <location>
        <begin position="1"/>
        <end position="18"/>
    </location>
</feature>
<dbReference type="AlphaFoldDB" id="A0A7R9ELH6"/>
<evidence type="ECO:0000256" key="1">
    <source>
        <dbReference type="ARBA" id="ARBA00005771"/>
    </source>
</evidence>
<dbReference type="InterPro" id="IPR000863">
    <property type="entry name" value="Sulfotransferase_dom"/>
</dbReference>
<dbReference type="Pfam" id="PF00685">
    <property type="entry name" value="Sulfotransfer_1"/>
    <property type="match status" value="1"/>
</dbReference>
<dbReference type="PANTHER" id="PTHR11783">
    <property type="entry name" value="SULFOTRANSFERASE SULT"/>
    <property type="match status" value="1"/>
</dbReference>
<sequence>MSVTWLDMSVTWLDISLTWLNMVTPLCDLVGHDLPSVIRRTADFLNKRLSDNQVDSLAQHLSFDSMKKNRSVNYEEVVEINRRFNLIPAEGDFMRAGQVGGWKGKMTEQQVEQFDQWTEEHLEGTGLCF</sequence>
<feature type="domain" description="Sulfotransferase" evidence="4">
    <location>
        <begin position="32"/>
        <end position="126"/>
    </location>
</feature>
<organism evidence="5">
    <name type="scientific">Timema monikensis</name>
    <dbReference type="NCBI Taxonomy" id="170555"/>
    <lineage>
        <taxon>Eukaryota</taxon>
        <taxon>Metazoa</taxon>
        <taxon>Ecdysozoa</taxon>
        <taxon>Arthropoda</taxon>
        <taxon>Hexapoda</taxon>
        <taxon>Insecta</taxon>
        <taxon>Pterygota</taxon>
        <taxon>Neoptera</taxon>
        <taxon>Polyneoptera</taxon>
        <taxon>Phasmatodea</taxon>
        <taxon>Timematodea</taxon>
        <taxon>Timematoidea</taxon>
        <taxon>Timematidae</taxon>
        <taxon>Timema</taxon>
    </lineage>
</organism>
<name>A0A7R9ELH6_9NEOP</name>
<gene>
    <name evidence="5" type="ORF">TMSB3V08_LOCUS12837</name>
</gene>
<comment type="similarity">
    <text evidence="1">Belongs to the sulfotransferase 1 family.</text>
</comment>
<feature type="chain" id="PRO_5031479116" description="Sulfotransferase domain-containing protein" evidence="3">
    <location>
        <begin position="19"/>
        <end position="129"/>
    </location>
</feature>
<dbReference type="InterPro" id="IPR027417">
    <property type="entry name" value="P-loop_NTPase"/>
</dbReference>
<protein>
    <recommendedName>
        <fullName evidence="4">Sulfotransferase domain-containing protein</fullName>
    </recommendedName>
</protein>
<dbReference type="SUPFAM" id="SSF52540">
    <property type="entry name" value="P-loop containing nucleoside triphosphate hydrolases"/>
    <property type="match status" value="1"/>
</dbReference>
<evidence type="ECO:0000313" key="5">
    <source>
        <dbReference type="EMBL" id="CAD7436191.1"/>
    </source>
</evidence>